<reference evidence="1 2" key="1">
    <citation type="journal article" date="2019" name="Sci. Rep.">
        <title>Orb-weaving spider Araneus ventricosus genome elucidates the spidroin gene catalogue.</title>
        <authorList>
            <person name="Kono N."/>
            <person name="Nakamura H."/>
            <person name="Ohtoshi R."/>
            <person name="Moran D.A.P."/>
            <person name="Shinohara A."/>
            <person name="Yoshida Y."/>
            <person name="Fujiwara M."/>
            <person name="Mori M."/>
            <person name="Tomita M."/>
            <person name="Arakawa K."/>
        </authorList>
    </citation>
    <scope>NUCLEOTIDE SEQUENCE [LARGE SCALE GENOMIC DNA]</scope>
</reference>
<gene>
    <name evidence="1" type="ORF">AVEN_205839_1</name>
</gene>
<accession>A0A4Y2MKD2</accession>
<protein>
    <submittedName>
        <fullName evidence="1">Uncharacterized protein</fullName>
    </submittedName>
</protein>
<dbReference type="Proteomes" id="UP000499080">
    <property type="component" value="Unassembled WGS sequence"/>
</dbReference>
<name>A0A4Y2MKD2_ARAVE</name>
<comment type="caution">
    <text evidence="1">The sequence shown here is derived from an EMBL/GenBank/DDBJ whole genome shotgun (WGS) entry which is preliminary data.</text>
</comment>
<evidence type="ECO:0000313" key="1">
    <source>
        <dbReference type="EMBL" id="GBN27605.1"/>
    </source>
</evidence>
<evidence type="ECO:0000313" key="2">
    <source>
        <dbReference type="Proteomes" id="UP000499080"/>
    </source>
</evidence>
<dbReference type="EMBL" id="BGPR01123683">
    <property type="protein sequence ID" value="GBN27605.1"/>
    <property type="molecule type" value="Genomic_DNA"/>
</dbReference>
<dbReference type="AlphaFoldDB" id="A0A4Y2MKD2"/>
<sequence length="133" mass="15614">MTYACFITCSIKYINISHSLEKIEYTKKYILVPNDEISKHVPTEDTLSELDREMSVILKNRRVLDDEKVELYMQVLQKRLNIQDHNNGVQETIPEPVSAQHTEEEKQNLVKKRDLVEKKDLIENLILESTLKT</sequence>
<dbReference type="OrthoDB" id="10068277at2759"/>
<proteinExistence type="predicted"/>
<organism evidence="1 2">
    <name type="scientific">Araneus ventricosus</name>
    <name type="common">Orbweaver spider</name>
    <name type="synonym">Epeira ventricosa</name>
    <dbReference type="NCBI Taxonomy" id="182803"/>
    <lineage>
        <taxon>Eukaryota</taxon>
        <taxon>Metazoa</taxon>
        <taxon>Ecdysozoa</taxon>
        <taxon>Arthropoda</taxon>
        <taxon>Chelicerata</taxon>
        <taxon>Arachnida</taxon>
        <taxon>Araneae</taxon>
        <taxon>Araneomorphae</taxon>
        <taxon>Entelegynae</taxon>
        <taxon>Araneoidea</taxon>
        <taxon>Araneidae</taxon>
        <taxon>Araneus</taxon>
    </lineage>
</organism>
<keyword evidence="2" id="KW-1185">Reference proteome</keyword>